<dbReference type="InterPro" id="IPR014039">
    <property type="entry name" value="Transl_elong_EFTs/EF1B_dimer"/>
</dbReference>
<evidence type="ECO:0000313" key="7">
    <source>
        <dbReference type="EMBL" id="SFV63502.1"/>
    </source>
</evidence>
<dbReference type="InterPro" id="IPR036402">
    <property type="entry name" value="EF-Ts_dimer_sf"/>
</dbReference>
<dbReference type="PANTHER" id="PTHR11741">
    <property type="entry name" value="ELONGATION FACTOR TS"/>
    <property type="match status" value="1"/>
</dbReference>
<dbReference type="Gene3D" id="3.30.479.20">
    <property type="entry name" value="Elongation factor Ts, dimerisation domain"/>
    <property type="match status" value="2"/>
</dbReference>
<comment type="similarity">
    <text evidence="2">Belongs to the EF-Ts family.</text>
</comment>
<accession>A0A1W1CCR9</accession>
<comment type="subcellular location">
    <subcellularLocation>
        <location evidence="1">Cytoplasm</location>
    </subcellularLocation>
</comment>
<keyword evidence="3" id="KW-0963">Cytoplasm</keyword>
<dbReference type="HAMAP" id="MF_00050">
    <property type="entry name" value="EF_Ts"/>
    <property type="match status" value="1"/>
</dbReference>
<dbReference type="PROSITE" id="PS01127">
    <property type="entry name" value="EF_TS_2"/>
    <property type="match status" value="1"/>
</dbReference>
<sequence length="355" mass="38361">MAKNFGPKDIKKLREMTDAGMMDCKKALGESDGDMEKAVEWLRDQGMGAAAKKAGKVAAEGAIAIKVEGDKAAIVEINSQTDFVAQNDKFKSLLSEVVEHAFANDLADAEAINASTINGQSFEEYLSLQIATIGEKLVVRRSGLIIGDETTAINGYVHSNNQNGVIIEAKCDSASTAEAMRPALRDVAMHAAAMSPTTLSYKDFDANFVAEETKGRIAAIENENEELVRLGKTPKNVPQYISMSQLTDEVLAQAEADIKAELLAEGKPEKILDRIIPGKLERFISDNTTLDQEQCLLDQKFVMDDSKTVAEYIAEKAKAAGGSAEITSFIRLEVGEGIEVEEEDFAAEVAKQMGS</sequence>
<dbReference type="Gene3D" id="1.10.286.20">
    <property type="match status" value="1"/>
</dbReference>
<dbReference type="CDD" id="cd14275">
    <property type="entry name" value="UBA_EF-Ts"/>
    <property type="match status" value="1"/>
</dbReference>
<dbReference type="Pfam" id="PF00889">
    <property type="entry name" value="EF_TS"/>
    <property type="match status" value="2"/>
</dbReference>
<dbReference type="Gene3D" id="1.10.8.10">
    <property type="entry name" value="DNA helicase RuvA subunit, C-terminal domain"/>
    <property type="match status" value="1"/>
</dbReference>
<evidence type="ECO:0000256" key="3">
    <source>
        <dbReference type="ARBA" id="ARBA00022490"/>
    </source>
</evidence>
<dbReference type="FunFam" id="1.10.286.20:FF:000004">
    <property type="entry name" value="Elongation factor Ts"/>
    <property type="match status" value="1"/>
</dbReference>
<evidence type="ECO:0000256" key="2">
    <source>
        <dbReference type="ARBA" id="ARBA00005532"/>
    </source>
</evidence>
<keyword evidence="5" id="KW-0648">Protein biosynthesis</keyword>
<protein>
    <submittedName>
        <fullName evidence="7">Translation elongation factor Ts</fullName>
    </submittedName>
</protein>
<evidence type="ECO:0000259" key="6">
    <source>
        <dbReference type="Pfam" id="PF00889"/>
    </source>
</evidence>
<dbReference type="InterPro" id="IPR009060">
    <property type="entry name" value="UBA-like_sf"/>
</dbReference>
<keyword evidence="4 7" id="KW-0251">Elongation factor</keyword>
<dbReference type="SUPFAM" id="SSF46934">
    <property type="entry name" value="UBA-like"/>
    <property type="match status" value="1"/>
</dbReference>
<dbReference type="EMBL" id="FPHC01000067">
    <property type="protein sequence ID" value="SFV63502.1"/>
    <property type="molecule type" value="Genomic_DNA"/>
</dbReference>
<evidence type="ECO:0000256" key="4">
    <source>
        <dbReference type="ARBA" id="ARBA00022768"/>
    </source>
</evidence>
<dbReference type="InterPro" id="IPR018101">
    <property type="entry name" value="Transl_elong_Ts_CS"/>
</dbReference>
<dbReference type="NCBIfam" id="TIGR00116">
    <property type="entry name" value="tsf"/>
    <property type="match status" value="1"/>
</dbReference>
<dbReference type="FunFam" id="1.10.8.10:FF:000001">
    <property type="entry name" value="Elongation factor Ts"/>
    <property type="match status" value="1"/>
</dbReference>
<evidence type="ECO:0000256" key="1">
    <source>
        <dbReference type="ARBA" id="ARBA00004496"/>
    </source>
</evidence>
<dbReference type="InterPro" id="IPR001816">
    <property type="entry name" value="Transl_elong_EFTs/EF1B"/>
</dbReference>
<feature type="domain" description="Translation elongation factor EFTs/EF1B dimerisation" evidence="6">
    <location>
        <begin position="238"/>
        <end position="336"/>
    </location>
</feature>
<dbReference type="PROSITE" id="PS01126">
    <property type="entry name" value="EF_TS_1"/>
    <property type="match status" value="1"/>
</dbReference>
<dbReference type="GO" id="GO:0003746">
    <property type="term" value="F:translation elongation factor activity"/>
    <property type="evidence" value="ECO:0007669"/>
    <property type="project" value="UniProtKB-KW"/>
</dbReference>
<organism evidence="7">
    <name type="scientific">hydrothermal vent metagenome</name>
    <dbReference type="NCBI Taxonomy" id="652676"/>
    <lineage>
        <taxon>unclassified sequences</taxon>
        <taxon>metagenomes</taxon>
        <taxon>ecological metagenomes</taxon>
    </lineage>
</organism>
<dbReference type="GO" id="GO:0005737">
    <property type="term" value="C:cytoplasm"/>
    <property type="evidence" value="ECO:0007669"/>
    <property type="project" value="UniProtKB-SubCell"/>
</dbReference>
<dbReference type="AlphaFoldDB" id="A0A1W1CCR9"/>
<proteinExistence type="inferred from homology"/>
<name>A0A1W1CCR9_9ZZZZ</name>
<dbReference type="PANTHER" id="PTHR11741:SF0">
    <property type="entry name" value="ELONGATION FACTOR TS, MITOCHONDRIAL"/>
    <property type="match status" value="1"/>
</dbReference>
<evidence type="ECO:0000256" key="5">
    <source>
        <dbReference type="ARBA" id="ARBA00022917"/>
    </source>
</evidence>
<gene>
    <name evidence="7" type="ORF">MNB_SV-6-629</name>
</gene>
<dbReference type="SUPFAM" id="SSF54713">
    <property type="entry name" value="Elongation factor Ts (EF-Ts), dimerisation domain"/>
    <property type="match status" value="3"/>
</dbReference>
<feature type="domain" description="Translation elongation factor EFTs/EF1B dimerisation" evidence="6">
    <location>
        <begin position="72"/>
        <end position="223"/>
    </location>
</feature>
<reference evidence="7" key="1">
    <citation type="submission" date="2016-10" db="EMBL/GenBank/DDBJ databases">
        <authorList>
            <person name="de Groot N.N."/>
        </authorList>
    </citation>
    <scope>NUCLEOTIDE SEQUENCE</scope>
</reference>